<comment type="caution">
    <text evidence="1">The sequence shown here is derived from an EMBL/GenBank/DDBJ whole genome shotgun (WGS) entry which is preliminary data.</text>
</comment>
<dbReference type="EMBL" id="CM037157">
    <property type="protein sequence ID" value="KAH7850011.1"/>
    <property type="molecule type" value="Genomic_DNA"/>
</dbReference>
<evidence type="ECO:0000313" key="2">
    <source>
        <dbReference type="Proteomes" id="UP000828048"/>
    </source>
</evidence>
<evidence type="ECO:0000313" key="1">
    <source>
        <dbReference type="EMBL" id="KAH7850011.1"/>
    </source>
</evidence>
<reference evidence="1 2" key="1">
    <citation type="journal article" date="2021" name="Hortic Res">
        <title>High-quality reference genome and annotation aids understanding of berry development for evergreen blueberry (Vaccinium darrowii).</title>
        <authorList>
            <person name="Yu J."/>
            <person name="Hulse-Kemp A.M."/>
            <person name="Babiker E."/>
            <person name="Staton M."/>
        </authorList>
    </citation>
    <scope>NUCLEOTIDE SEQUENCE [LARGE SCALE GENOMIC DNA]</scope>
    <source>
        <strain evidence="2">cv. NJ 8807/NJ 8810</strain>
        <tissue evidence="1">Young leaf</tissue>
    </source>
</reference>
<name>A0ACB7Y912_9ERIC</name>
<sequence>MGNLFFLTDTLKLVISFYYILYSAASMGYHAENSIKYGRSCSSEFVKTQQSKMAVIERMGCLDCFYNRGGGRRWQSSGGGFRLNLRRFMVRRLQARLFYLIRFLCRLKFRGEQTSQFLKKDIVDSCSTKSSPIKRRTAILEVGSSSTGYSRSYYDYSDSFYSELAIRECLEFIKMSLSSDEEVIHP</sequence>
<dbReference type="Proteomes" id="UP000828048">
    <property type="component" value="Chromosome 7"/>
</dbReference>
<keyword evidence="2" id="KW-1185">Reference proteome</keyword>
<proteinExistence type="predicted"/>
<gene>
    <name evidence="1" type="ORF">Vadar_026519</name>
</gene>
<accession>A0ACB7Y912</accession>
<organism evidence="1 2">
    <name type="scientific">Vaccinium darrowii</name>
    <dbReference type="NCBI Taxonomy" id="229202"/>
    <lineage>
        <taxon>Eukaryota</taxon>
        <taxon>Viridiplantae</taxon>
        <taxon>Streptophyta</taxon>
        <taxon>Embryophyta</taxon>
        <taxon>Tracheophyta</taxon>
        <taxon>Spermatophyta</taxon>
        <taxon>Magnoliopsida</taxon>
        <taxon>eudicotyledons</taxon>
        <taxon>Gunneridae</taxon>
        <taxon>Pentapetalae</taxon>
        <taxon>asterids</taxon>
        <taxon>Ericales</taxon>
        <taxon>Ericaceae</taxon>
        <taxon>Vaccinioideae</taxon>
        <taxon>Vaccinieae</taxon>
        <taxon>Vaccinium</taxon>
    </lineage>
</organism>
<protein>
    <submittedName>
        <fullName evidence="1">Uncharacterized protein</fullName>
    </submittedName>
</protein>